<reference evidence="3" key="1">
    <citation type="journal article" date="2019" name="Int. J. Syst. Evol. Microbiol.">
        <title>The Global Catalogue of Microorganisms (GCM) 10K type strain sequencing project: providing services to taxonomists for standard genome sequencing and annotation.</title>
        <authorList>
            <consortium name="The Broad Institute Genomics Platform"/>
            <consortium name="The Broad Institute Genome Sequencing Center for Infectious Disease"/>
            <person name="Wu L."/>
            <person name="Ma J."/>
        </authorList>
    </citation>
    <scope>NUCLEOTIDE SEQUENCE [LARGE SCALE GENOMIC DNA]</scope>
    <source>
        <strain evidence="3">JCM 17337</strain>
    </source>
</reference>
<accession>A0ABP7GQN5</accession>
<feature type="domain" description="YdhG-like" evidence="1">
    <location>
        <begin position="28"/>
        <end position="124"/>
    </location>
</feature>
<sequence length="206" mass="24344">MTYKKNLKEKDNLETSENKGIWKYGSQWEEELLLLKAIIDKTELVETQKWGGPVYVYEKKNVIGLGGFKDYFAIWFFNGVFLKDEKKKLVNAQEEVTKSLRQWRFKSKEEIDEKLILEYILEAIENEKQGKVIKPAKKEAIVSELLEKEMIQNPALKEAFQKFSPYKQYEFLEYIESAKQEKTKLSRIEKVIPMILGNVGLNDKYR</sequence>
<evidence type="ECO:0000259" key="1">
    <source>
        <dbReference type="Pfam" id="PF08818"/>
    </source>
</evidence>
<dbReference type="Pfam" id="PF08818">
    <property type="entry name" value="DUF1801"/>
    <property type="match status" value="1"/>
</dbReference>
<dbReference type="EMBL" id="BAABDU010000004">
    <property type="protein sequence ID" value="GAA3772143.1"/>
    <property type="molecule type" value="Genomic_DNA"/>
</dbReference>
<evidence type="ECO:0000313" key="2">
    <source>
        <dbReference type="EMBL" id="GAA3772143.1"/>
    </source>
</evidence>
<dbReference type="SUPFAM" id="SSF159888">
    <property type="entry name" value="YdhG-like"/>
    <property type="match status" value="1"/>
</dbReference>
<proteinExistence type="predicted"/>
<keyword evidence="3" id="KW-1185">Reference proteome</keyword>
<comment type="caution">
    <text evidence="2">The sequence shown here is derived from an EMBL/GenBank/DDBJ whole genome shotgun (WGS) entry which is preliminary data.</text>
</comment>
<dbReference type="InterPro" id="IPR014922">
    <property type="entry name" value="YdhG-like"/>
</dbReference>
<gene>
    <name evidence="2" type="ORF">GCM10022423_27990</name>
</gene>
<name>A0ABP7GQN5_9FLAO</name>
<dbReference type="Gene3D" id="3.90.1150.200">
    <property type="match status" value="1"/>
</dbReference>
<dbReference type="Pfam" id="PF13376">
    <property type="entry name" value="OmdA"/>
    <property type="match status" value="1"/>
</dbReference>
<organism evidence="2 3">
    <name type="scientific">Flavobacterium ginsengiterrae</name>
    <dbReference type="NCBI Taxonomy" id="871695"/>
    <lineage>
        <taxon>Bacteria</taxon>
        <taxon>Pseudomonadati</taxon>
        <taxon>Bacteroidota</taxon>
        <taxon>Flavobacteriia</taxon>
        <taxon>Flavobacteriales</taxon>
        <taxon>Flavobacteriaceae</taxon>
        <taxon>Flavobacterium</taxon>
    </lineage>
</organism>
<dbReference type="Proteomes" id="UP001500748">
    <property type="component" value="Unassembled WGS sequence"/>
</dbReference>
<protein>
    <submittedName>
        <fullName evidence="2">YdeI family protein</fullName>
    </submittedName>
</protein>
<evidence type="ECO:0000313" key="3">
    <source>
        <dbReference type="Proteomes" id="UP001500748"/>
    </source>
</evidence>